<evidence type="ECO:0000313" key="3">
    <source>
        <dbReference type="Proteomes" id="UP000196239"/>
    </source>
</evidence>
<reference evidence="3" key="1">
    <citation type="submission" date="2015-10" db="EMBL/GenBank/DDBJ databases">
        <authorList>
            <person name="Lehtovirta-Morley L.E."/>
            <person name="Vieille C."/>
        </authorList>
    </citation>
    <scope>NUCLEOTIDE SEQUENCE [LARGE SCALE GENOMIC DNA]</scope>
</reference>
<dbReference type="Proteomes" id="UP000196239">
    <property type="component" value="Chromosome 1"/>
</dbReference>
<proteinExistence type="predicted"/>
<dbReference type="InterPro" id="IPR036249">
    <property type="entry name" value="Thioredoxin-like_sf"/>
</dbReference>
<evidence type="ECO:0000259" key="1">
    <source>
        <dbReference type="PROSITE" id="PS51352"/>
    </source>
</evidence>
<keyword evidence="3" id="KW-1185">Reference proteome</keyword>
<dbReference type="InterPro" id="IPR013766">
    <property type="entry name" value="Thioredoxin_domain"/>
</dbReference>
<accession>A0A128A2J4</accession>
<dbReference type="KEGG" id="ndv:NDEV_0805"/>
<protein>
    <submittedName>
        <fullName evidence="2">Alkyl hydroperoxide reductase</fullName>
    </submittedName>
</protein>
<name>A0A128A2J4_9ARCH</name>
<dbReference type="PANTHER" id="PTHR42852">
    <property type="entry name" value="THIOL:DISULFIDE INTERCHANGE PROTEIN DSBE"/>
    <property type="match status" value="1"/>
</dbReference>
<organism evidence="2 3">
    <name type="scientific">Nitrosotalea devaniterrae</name>
    <dbReference type="NCBI Taxonomy" id="1078905"/>
    <lineage>
        <taxon>Archaea</taxon>
        <taxon>Nitrososphaerota</taxon>
        <taxon>Nitrososphaeria</taxon>
        <taxon>Nitrosotaleales</taxon>
        <taxon>Nitrosotaleaceae</taxon>
        <taxon>Nitrosotalea</taxon>
    </lineage>
</organism>
<dbReference type="PANTHER" id="PTHR42852:SF13">
    <property type="entry name" value="PROTEIN DIPZ"/>
    <property type="match status" value="1"/>
</dbReference>
<dbReference type="AlphaFoldDB" id="A0A128A2J4"/>
<dbReference type="EMBL" id="LN890280">
    <property type="protein sequence ID" value="CUR51570.1"/>
    <property type="molecule type" value="Genomic_DNA"/>
</dbReference>
<dbReference type="SUPFAM" id="SSF52833">
    <property type="entry name" value="Thioredoxin-like"/>
    <property type="match status" value="1"/>
</dbReference>
<dbReference type="Gene3D" id="3.40.30.10">
    <property type="entry name" value="Glutaredoxin"/>
    <property type="match status" value="1"/>
</dbReference>
<gene>
    <name evidence="2" type="ORF">NDEV_0805</name>
</gene>
<evidence type="ECO:0000313" key="2">
    <source>
        <dbReference type="EMBL" id="CUR51570.1"/>
    </source>
</evidence>
<dbReference type="InterPro" id="IPR050553">
    <property type="entry name" value="Thioredoxin_ResA/DsbE_sf"/>
</dbReference>
<sequence length="220" mass="24692">MAVQIGAKTPNLKVSEWIQGLPTNIDKEKDNVVLIEVFQVNCPGCFMYGIPQAIDIYQKYRKEGVTVLGVATAFEDFDKNTTENLRLLLTEGKVIGETLKALGQYGQLVDGDKLPYKIPFPVAMDFLNKEEGETSQTKIDEIIQANVPGYESYSPSQKADIIERVKQYLKSKEYSAHTFDEFALRGTPSTILIDKKGILRDVAFGTNDFLEENIKKLLSE</sequence>
<dbReference type="PROSITE" id="PS51352">
    <property type="entry name" value="THIOREDOXIN_2"/>
    <property type="match status" value="1"/>
</dbReference>
<feature type="domain" description="Thioredoxin" evidence="1">
    <location>
        <begin position="3"/>
        <end position="144"/>
    </location>
</feature>